<protein>
    <submittedName>
        <fullName evidence="1">Uncharacterized protein</fullName>
    </submittedName>
</protein>
<reference evidence="1" key="2">
    <citation type="journal article" date="2015" name="Fish Shellfish Immunol.">
        <title>Early steps in the European eel (Anguilla anguilla)-Vibrio vulnificus interaction in the gills: Role of the RtxA13 toxin.</title>
        <authorList>
            <person name="Callol A."/>
            <person name="Pajuelo D."/>
            <person name="Ebbesson L."/>
            <person name="Teles M."/>
            <person name="MacKenzie S."/>
            <person name="Amaro C."/>
        </authorList>
    </citation>
    <scope>NUCLEOTIDE SEQUENCE</scope>
</reference>
<proteinExistence type="predicted"/>
<name>A0A0E9TGX8_ANGAN</name>
<accession>A0A0E9TGX8</accession>
<sequence>MLWIWTALLMPLPRCDNYTSESLSISPETPK</sequence>
<reference evidence="1" key="1">
    <citation type="submission" date="2014-11" db="EMBL/GenBank/DDBJ databases">
        <authorList>
            <person name="Amaro Gonzalez C."/>
        </authorList>
    </citation>
    <scope>NUCLEOTIDE SEQUENCE</scope>
</reference>
<dbReference type="AlphaFoldDB" id="A0A0E9TGX8"/>
<organism evidence="1">
    <name type="scientific">Anguilla anguilla</name>
    <name type="common">European freshwater eel</name>
    <name type="synonym">Muraena anguilla</name>
    <dbReference type="NCBI Taxonomy" id="7936"/>
    <lineage>
        <taxon>Eukaryota</taxon>
        <taxon>Metazoa</taxon>
        <taxon>Chordata</taxon>
        <taxon>Craniata</taxon>
        <taxon>Vertebrata</taxon>
        <taxon>Euteleostomi</taxon>
        <taxon>Actinopterygii</taxon>
        <taxon>Neopterygii</taxon>
        <taxon>Teleostei</taxon>
        <taxon>Anguilliformes</taxon>
        <taxon>Anguillidae</taxon>
        <taxon>Anguilla</taxon>
    </lineage>
</organism>
<evidence type="ECO:0000313" key="1">
    <source>
        <dbReference type="EMBL" id="JAH52919.1"/>
    </source>
</evidence>
<dbReference type="EMBL" id="GBXM01055658">
    <property type="protein sequence ID" value="JAH52919.1"/>
    <property type="molecule type" value="Transcribed_RNA"/>
</dbReference>